<keyword evidence="5" id="KW-0175">Coiled coil</keyword>
<organism evidence="9">
    <name type="scientific">Mantoniella antarctica</name>
    <dbReference type="NCBI Taxonomy" id="81844"/>
    <lineage>
        <taxon>Eukaryota</taxon>
        <taxon>Viridiplantae</taxon>
        <taxon>Chlorophyta</taxon>
        <taxon>Mamiellophyceae</taxon>
        <taxon>Mamiellales</taxon>
        <taxon>Mamiellaceae</taxon>
        <taxon>Mantoniella</taxon>
    </lineage>
</organism>
<feature type="transmembrane region" description="Helical" evidence="7">
    <location>
        <begin position="1295"/>
        <end position="1324"/>
    </location>
</feature>
<dbReference type="InterPro" id="IPR051223">
    <property type="entry name" value="Polycystin"/>
</dbReference>
<feature type="coiled-coil region" evidence="5">
    <location>
        <begin position="1588"/>
        <end position="1639"/>
    </location>
</feature>
<feature type="compositionally biased region" description="Acidic residues" evidence="6">
    <location>
        <begin position="16"/>
        <end position="26"/>
    </location>
</feature>
<feature type="transmembrane region" description="Helical" evidence="7">
    <location>
        <begin position="1369"/>
        <end position="1397"/>
    </location>
</feature>
<comment type="subcellular location">
    <subcellularLocation>
        <location evidence="1">Membrane</location>
        <topology evidence="1">Multi-pass membrane protein</topology>
    </subcellularLocation>
</comment>
<name>A0A6U3HNL7_9CHLO</name>
<dbReference type="InterPro" id="IPR013122">
    <property type="entry name" value="PKD1_2_channel"/>
</dbReference>
<proteinExistence type="predicted"/>
<feature type="region of interest" description="Disordered" evidence="6">
    <location>
        <begin position="1"/>
        <end position="42"/>
    </location>
</feature>
<dbReference type="EMBL" id="HBFC01026398">
    <property type="protein sequence ID" value="CAD8713821.1"/>
    <property type="molecule type" value="Transcribed_RNA"/>
</dbReference>
<feature type="transmembrane region" description="Helical" evidence="7">
    <location>
        <begin position="1263"/>
        <end position="1283"/>
    </location>
</feature>
<gene>
    <name evidence="9" type="ORF">MANT1106_LOCUS15970</name>
    <name evidence="10" type="ORF">MANT1106_LOCUS15971</name>
</gene>
<evidence type="ECO:0000256" key="2">
    <source>
        <dbReference type="ARBA" id="ARBA00022692"/>
    </source>
</evidence>
<reference evidence="9" key="1">
    <citation type="submission" date="2021-01" db="EMBL/GenBank/DDBJ databases">
        <authorList>
            <person name="Corre E."/>
            <person name="Pelletier E."/>
            <person name="Niang G."/>
            <person name="Scheremetjew M."/>
            <person name="Finn R."/>
            <person name="Kale V."/>
            <person name="Holt S."/>
            <person name="Cochrane G."/>
            <person name="Meng A."/>
            <person name="Brown T."/>
            <person name="Cohen L."/>
        </authorList>
    </citation>
    <scope>NUCLEOTIDE SEQUENCE</scope>
    <source>
        <strain evidence="9">SL-175</strain>
    </source>
</reference>
<feature type="compositionally biased region" description="Basic and acidic residues" evidence="6">
    <location>
        <begin position="1511"/>
        <end position="1521"/>
    </location>
</feature>
<dbReference type="Pfam" id="PF08016">
    <property type="entry name" value="PKD_channel"/>
    <property type="match status" value="1"/>
</dbReference>
<evidence type="ECO:0000256" key="1">
    <source>
        <dbReference type="ARBA" id="ARBA00004141"/>
    </source>
</evidence>
<keyword evidence="3 7" id="KW-1133">Transmembrane helix</keyword>
<protein>
    <recommendedName>
        <fullName evidence="8">Polycystin cation channel PKD1/PKD2 domain-containing protein</fullName>
    </recommendedName>
</protein>
<evidence type="ECO:0000256" key="6">
    <source>
        <dbReference type="SAM" id="MobiDB-lite"/>
    </source>
</evidence>
<feature type="region of interest" description="Disordered" evidence="6">
    <location>
        <begin position="1508"/>
        <end position="1530"/>
    </location>
</feature>
<evidence type="ECO:0000256" key="4">
    <source>
        <dbReference type="ARBA" id="ARBA00023136"/>
    </source>
</evidence>
<dbReference type="PANTHER" id="PTHR10877:SF183">
    <property type="entry name" value="AT14535P-RELATED"/>
    <property type="match status" value="1"/>
</dbReference>
<evidence type="ECO:0000259" key="8">
    <source>
        <dbReference type="Pfam" id="PF08016"/>
    </source>
</evidence>
<feature type="transmembrane region" description="Helical" evidence="7">
    <location>
        <begin position="1152"/>
        <end position="1173"/>
    </location>
</feature>
<feature type="compositionally biased region" description="Basic and acidic residues" evidence="6">
    <location>
        <begin position="29"/>
        <end position="41"/>
    </location>
</feature>
<evidence type="ECO:0000256" key="3">
    <source>
        <dbReference type="ARBA" id="ARBA00022989"/>
    </source>
</evidence>
<keyword evidence="4 7" id="KW-0472">Membrane</keyword>
<evidence type="ECO:0000256" key="7">
    <source>
        <dbReference type="SAM" id="Phobius"/>
    </source>
</evidence>
<evidence type="ECO:0000313" key="9">
    <source>
        <dbReference type="EMBL" id="CAD8713820.1"/>
    </source>
</evidence>
<dbReference type="GO" id="GO:0016020">
    <property type="term" value="C:membrane"/>
    <property type="evidence" value="ECO:0007669"/>
    <property type="project" value="UniProtKB-SubCell"/>
</dbReference>
<dbReference type="Gene3D" id="1.10.287.70">
    <property type="match status" value="1"/>
</dbReference>
<sequence length="1645" mass="184208">MSSMMSMFAKKKAPESEEVESEEEADAGAPRESEGKQKTSEYDLDVEADGEDPATAASVVAALYAKYKKNYNRRTDYIALFSFLIFVSFYLSILYLQRSAEEAYMLTSTLKSALIPTDTELSSSADVRSWIEGVVTTTWQDARCGDGRCEAPFEFPEYGRFGCKADCDLLTLTAKITRVQIDIYYNFSHPKGSVSPIDLMQDAKWNLCPLEVDDLIGPKKIFHGSDCYYEEDQGFEEQVGHNVYEVDDVPDGEWTIVVKKDIFLKVAGAVRPRLNVTLEANNKRLLLAAHYGQIRRLGELTKYNDLLLALNTDTNNTLANTLLDTAERTRNTTLAAAKEAGTLSDTEYTTSLDALKREIVNNRTMVRWALKPAGECQKNFLRLLNLTTLTTAWYDIGLQGNKTMVEGCACETPVSANTVNGTAVLIPNDITTCTCFDRTQSVNGVPRGTLAKPAAQDVACTETMRWILIEYRRVLALSWTTNALIRGSVETAVDAEFARVLEWLSTISPVTFFEINQIKGTDPDKLAEASLITLRAENVNAERLSDPAYSTLVSATQLNYPYMEQLVDLVTARRNTLANSSLSTPVYASPPVFPFNFTTVNTQAVSYVNVLYPGYQLMIDVNLELVEWNPAVLERQEYAFMTCNLESRAPIFSGTCISPDDATVPLIADPASPSGAQTPFLRQTRFQRLCDAVCFCGKLGCAPGRHCVCDICKRTGQFDTVVYPNSTNVGGRRLLALGEAPSDFTQPYRRHLLEGGSASLDNILSAVRDLSTKQAALDVKIDGVRQTQVVANAGADAHHKDKSLENIIKAGFDDLKKGHDSLSKSLEEILAKQQLALASAQESLRIQQRTNALAEAGLRQIELLAKAVEKQSESIRRAWELGAFAGGAAQYISIQENAVYTRERKAKENLLMNTPCQMRVLYNRFELNNFNNTEPPVAYRERFIGLNNRVIAGMLVYVERKNLVECESNRFEGIDRTCSGGRDISSYGVDPVFKLGTPLYNADYDNFETLTKIYNCTEFTNPAAGVYPTYNMSEASTGNKPPFCMELYNGRDIPYGFRHKSIPGYSDGFPYFFDINLSADEAQRWIDYMNFGLMIDDVKTEKVTAQIVVYNAELGYFGNVMVFFAFTEGGKIEVSYSVNTIKVELYETTNDWIRFTMEILLSIGAIHSVYAEVMDLVESKRTRGSYLAYFSSVWNYIDIASIAIHVGTIFMWFTFGWKLAADFSPSLHYDIYKNLEASAFITNLKVPNQMAEMGSLFLEMKDLVTYLQLYMTLSGINIILMLARILKLMDFQPRLGVITHTLALATADLMHFFVIFIMIFMGYAFIGHVIFGYASVHFSDMTASVNSLFQNLLGDITYFMEDFKQQTGLTFVVAMIYFYSFNIFVFMILFNFLLAIICDAFGEVKANASESVSVVTELVPMMQDTWRTVFKGMRMGYSSHIPESRVRRQLRIWKGEDPDAEEDEDLEEEEERVFKYSDSKELDMAGLERVLRRCVIETYSQRNDSNFLLRPTDKAKGGKDDTQEDLDADPDAAAAVDSKRNGRMFGGRKKKAAMATAAEIKAAATMLMEQVGVEPAGNPDDEDGPSEVEQLQEALEKLLKAQQKLVEGQVKVIEGQAKMADRQDRLSDLEKRILNVLEQPPPTGR</sequence>
<accession>A0A6U3HNL7</accession>
<keyword evidence="2 7" id="KW-0812">Transmembrane</keyword>
<dbReference type="EMBL" id="HBFC01026397">
    <property type="protein sequence ID" value="CAD8713820.1"/>
    <property type="molecule type" value="Transcribed_RNA"/>
</dbReference>
<feature type="domain" description="Polycystin cation channel PKD1/PKD2" evidence="8">
    <location>
        <begin position="1249"/>
        <end position="1404"/>
    </location>
</feature>
<dbReference type="PANTHER" id="PTHR10877">
    <property type="entry name" value="POLYCYSTIN FAMILY MEMBER"/>
    <property type="match status" value="1"/>
</dbReference>
<evidence type="ECO:0000256" key="5">
    <source>
        <dbReference type="SAM" id="Coils"/>
    </source>
</evidence>
<evidence type="ECO:0000313" key="10">
    <source>
        <dbReference type="EMBL" id="CAD8713821.1"/>
    </source>
</evidence>
<feature type="transmembrane region" description="Helical" evidence="7">
    <location>
        <begin position="77"/>
        <end position="96"/>
    </location>
</feature>
<feature type="transmembrane region" description="Helical" evidence="7">
    <location>
        <begin position="1193"/>
        <end position="1215"/>
    </location>
</feature>